<keyword evidence="1" id="KW-1133">Transmembrane helix</keyword>
<feature type="transmembrane region" description="Helical" evidence="1">
    <location>
        <begin position="7"/>
        <end position="28"/>
    </location>
</feature>
<dbReference type="AlphaFoldDB" id="A0AAU7E7Q9"/>
<sequence>MEILIFIAMDFAILVKILLPMELLFVLVKAKILFWAMIVCFLGEFGSRPLIIISFLIAILTNILKGGFVASGSILGAKSVNSGVKFSNSIYAGNPSRLIKENHFWSREDPTDGS</sequence>
<evidence type="ECO:0000313" key="2">
    <source>
        <dbReference type="EMBL" id="XBJ29248.1"/>
    </source>
</evidence>
<accession>A0AAU7E7Q9</accession>
<name>A0AAU7E7Q9_9BACT</name>
<gene>
    <name evidence="2" type="ORF">AAH949_09260</name>
</gene>
<keyword evidence="1" id="KW-0472">Membrane</keyword>
<dbReference type="RefSeq" id="WP_348518591.1">
    <property type="nucleotide sequence ID" value="NZ_CP155620.1"/>
</dbReference>
<organism evidence="2">
    <name type="scientific">Campylobacter sp. CCS1377</name>
    <dbReference type="NCBI Taxonomy" id="3158229"/>
    <lineage>
        <taxon>Bacteria</taxon>
        <taxon>Pseudomonadati</taxon>
        <taxon>Campylobacterota</taxon>
        <taxon>Epsilonproteobacteria</taxon>
        <taxon>Campylobacterales</taxon>
        <taxon>Campylobacteraceae</taxon>
        <taxon>Campylobacter</taxon>
    </lineage>
</organism>
<reference evidence="2" key="1">
    <citation type="submission" date="2024-05" db="EMBL/GenBank/DDBJ databases">
        <title>Campylobacter coli isolated from environmental waters in Slovenia.</title>
        <authorList>
            <person name="Zautner A.E."/>
            <person name="Bunk B."/>
            <person name="Riedel T."/>
            <person name="Sproeer C."/>
        </authorList>
    </citation>
    <scope>NUCLEOTIDE SEQUENCE</scope>
    <source>
        <strain evidence="2">CCS1377</strain>
    </source>
</reference>
<dbReference type="InterPro" id="IPR011004">
    <property type="entry name" value="Trimer_LpxA-like_sf"/>
</dbReference>
<dbReference type="Gene3D" id="2.160.10.10">
    <property type="entry name" value="Hexapeptide repeat proteins"/>
    <property type="match status" value="1"/>
</dbReference>
<evidence type="ECO:0000256" key="1">
    <source>
        <dbReference type="SAM" id="Phobius"/>
    </source>
</evidence>
<proteinExistence type="predicted"/>
<dbReference type="EMBL" id="CP155620">
    <property type="protein sequence ID" value="XBJ29248.1"/>
    <property type="molecule type" value="Genomic_DNA"/>
</dbReference>
<protein>
    <submittedName>
        <fullName evidence="2">Uncharacterized protein</fullName>
    </submittedName>
</protein>
<dbReference type="SUPFAM" id="SSF51161">
    <property type="entry name" value="Trimeric LpxA-like enzymes"/>
    <property type="match status" value="1"/>
</dbReference>
<keyword evidence="1" id="KW-0812">Transmembrane</keyword>